<evidence type="ECO:0000313" key="2">
    <source>
        <dbReference type="EMBL" id="KAF1759181.1"/>
    </source>
</evidence>
<dbReference type="EMBL" id="DS268724">
    <property type="protein sequence ID" value="EFO99663.1"/>
    <property type="molecule type" value="Genomic_DNA"/>
</dbReference>
<evidence type="ECO:0000313" key="3">
    <source>
        <dbReference type="Proteomes" id="UP000008281"/>
    </source>
</evidence>
<evidence type="ECO:0000313" key="4">
    <source>
        <dbReference type="Proteomes" id="UP000483820"/>
    </source>
</evidence>
<dbReference type="GeneID" id="9803311"/>
<dbReference type="OrthoDB" id="5852160at2759"/>
<protein>
    <submittedName>
        <fullName evidence="1">Uncharacterized protein</fullName>
    </submittedName>
</protein>
<name>E3NJ38_CAERE</name>
<gene>
    <name evidence="1" type="ORF">CRE_23768</name>
    <name evidence="2" type="ORF">GCK72_015642</name>
</gene>
<evidence type="ECO:0000313" key="1">
    <source>
        <dbReference type="EMBL" id="EFO99663.1"/>
    </source>
</evidence>
<dbReference type="EMBL" id="WUAV01000004">
    <property type="protein sequence ID" value="KAF1759181.1"/>
    <property type="molecule type" value="Genomic_DNA"/>
</dbReference>
<dbReference type="Proteomes" id="UP000008281">
    <property type="component" value="Unassembled WGS sequence"/>
</dbReference>
<reference evidence="2 4" key="2">
    <citation type="submission" date="2019-12" db="EMBL/GenBank/DDBJ databases">
        <title>Chromosome-level assembly of the Caenorhabditis remanei genome.</title>
        <authorList>
            <person name="Teterina A.A."/>
            <person name="Willis J.H."/>
            <person name="Phillips P.C."/>
        </authorList>
    </citation>
    <scope>NUCLEOTIDE SEQUENCE [LARGE SCALE GENOMIC DNA]</scope>
    <source>
        <strain evidence="2 4">PX506</strain>
        <tissue evidence="2">Whole organism</tissue>
    </source>
</reference>
<dbReference type="RefSeq" id="XP_003091582.1">
    <property type="nucleotide sequence ID" value="XM_003091534.1"/>
</dbReference>
<sequence>MSDAYAKASIKNGPEVGAGVTLYKETDSSGSSTLAQVGATAGLTNNGLDVSADAKFVWVEKTGEFFNAGLGINFDTGVKANSDGVDASFLGWGVKMGPSGVGIKTPIASIFGKF</sequence>
<dbReference type="HOGENOM" id="CLU_2123361_0_0_1"/>
<dbReference type="AlphaFoldDB" id="E3NJ38"/>
<reference evidence="1" key="1">
    <citation type="submission" date="2007-07" db="EMBL/GenBank/DDBJ databases">
        <title>PCAP assembly of the Caenorhabditis remanei genome.</title>
        <authorList>
            <consortium name="The Caenorhabditis remanei Sequencing Consortium"/>
            <person name="Wilson R.K."/>
        </authorList>
    </citation>
    <scope>NUCLEOTIDE SEQUENCE [LARGE SCALE GENOMIC DNA]</scope>
    <source>
        <strain evidence="1">PB4641</strain>
    </source>
</reference>
<accession>E3NJ38</accession>
<dbReference type="Proteomes" id="UP000483820">
    <property type="component" value="Chromosome IV"/>
</dbReference>
<organism evidence="3">
    <name type="scientific">Caenorhabditis remanei</name>
    <name type="common">Caenorhabditis vulgaris</name>
    <dbReference type="NCBI Taxonomy" id="31234"/>
    <lineage>
        <taxon>Eukaryota</taxon>
        <taxon>Metazoa</taxon>
        <taxon>Ecdysozoa</taxon>
        <taxon>Nematoda</taxon>
        <taxon>Chromadorea</taxon>
        <taxon>Rhabditida</taxon>
        <taxon>Rhabditina</taxon>
        <taxon>Rhabditomorpha</taxon>
        <taxon>Rhabditoidea</taxon>
        <taxon>Rhabditidae</taxon>
        <taxon>Peloderinae</taxon>
        <taxon>Caenorhabditis</taxon>
    </lineage>
</organism>
<dbReference type="CTD" id="9803311"/>
<dbReference type="KEGG" id="crq:GCK72_015642"/>
<keyword evidence="3" id="KW-1185">Reference proteome</keyword>
<proteinExistence type="predicted"/>